<evidence type="ECO:0000313" key="2">
    <source>
        <dbReference type="EMBL" id="MET6991279.1"/>
    </source>
</evidence>
<dbReference type="EMBL" id="JBEXAE010000005">
    <property type="protein sequence ID" value="MET6991279.1"/>
    <property type="molecule type" value="Genomic_DNA"/>
</dbReference>
<comment type="caution">
    <text evidence="2">The sequence shown here is derived from an EMBL/GenBank/DDBJ whole genome shotgun (WGS) entry which is preliminary data.</text>
</comment>
<gene>
    <name evidence="2" type="ORF">ABXZ36_11545</name>
</gene>
<evidence type="ECO:0000313" key="3">
    <source>
        <dbReference type="Proteomes" id="UP001549799"/>
    </source>
</evidence>
<organism evidence="2 3">
    <name type="scientific">Sediminicola arcticus</name>
    <dbReference type="NCBI Taxonomy" id="1574308"/>
    <lineage>
        <taxon>Bacteria</taxon>
        <taxon>Pseudomonadati</taxon>
        <taxon>Bacteroidota</taxon>
        <taxon>Flavobacteriia</taxon>
        <taxon>Flavobacteriales</taxon>
        <taxon>Flavobacteriaceae</taxon>
        <taxon>Sediminicola</taxon>
    </lineage>
</organism>
<keyword evidence="1" id="KW-0812">Transmembrane</keyword>
<sequence>MDLELVIISLILVASVFVPFFIIDFSGKSGIKQMRNLFKLEQVKYNLKVTEQENWGNTFIGIDRVQKKMLFMKFLEAEPTIHLIDLGKIQSCEIESKVEIIKTKIKKDSILQQLNLKITSPGTNSFEGILNFYDAEGIYGEDFEMARAEKWKTIVKEHMSTMSAGKKAA</sequence>
<reference evidence="2 3" key="1">
    <citation type="submission" date="2024-07" db="EMBL/GenBank/DDBJ databases">
        <title>The genome sequence of type strain Sediminicola arcticus GDMCC 1.2805.</title>
        <authorList>
            <person name="Liu Y."/>
        </authorList>
    </citation>
    <scope>NUCLEOTIDE SEQUENCE [LARGE SCALE GENOMIC DNA]</scope>
    <source>
        <strain evidence="2 3">GDMCC 1.2805</strain>
    </source>
</reference>
<keyword evidence="3" id="KW-1185">Reference proteome</keyword>
<name>A0ABV2SVU2_9FLAO</name>
<dbReference type="RefSeq" id="WP_354615791.1">
    <property type="nucleotide sequence ID" value="NZ_JBEXAE010000005.1"/>
</dbReference>
<proteinExistence type="predicted"/>
<protein>
    <submittedName>
        <fullName evidence="2">Uncharacterized protein</fullName>
    </submittedName>
</protein>
<accession>A0ABV2SVU2</accession>
<evidence type="ECO:0000256" key="1">
    <source>
        <dbReference type="SAM" id="Phobius"/>
    </source>
</evidence>
<dbReference type="Proteomes" id="UP001549799">
    <property type="component" value="Unassembled WGS sequence"/>
</dbReference>
<feature type="transmembrane region" description="Helical" evidence="1">
    <location>
        <begin position="6"/>
        <end position="25"/>
    </location>
</feature>
<keyword evidence="1" id="KW-0472">Membrane</keyword>
<keyword evidence="1" id="KW-1133">Transmembrane helix</keyword>